<evidence type="ECO:0000313" key="4">
    <source>
        <dbReference type="EMBL" id="AYV20464.1"/>
    </source>
</evidence>
<evidence type="ECO:0000313" key="5">
    <source>
        <dbReference type="Proteomes" id="UP000279760"/>
    </source>
</evidence>
<organism evidence="4 5">
    <name type="scientific">Vibrio mediterranei</name>
    <dbReference type="NCBI Taxonomy" id="689"/>
    <lineage>
        <taxon>Bacteria</taxon>
        <taxon>Pseudomonadati</taxon>
        <taxon>Pseudomonadota</taxon>
        <taxon>Gammaproteobacteria</taxon>
        <taxon>Vibrionales</taxon>
        <taxon>Vibrionaceae</taxon>
        <taxon>Vibrio</taxon>
    </lineage>
</organism>
<dbReference type="InterPro" id="IPR011010">
    <property type="entry name" value="DNA_brk_join_enz"/>
</dbReference>
<dbReference type="Pfam" id="PF00589">
    <property type="entry name" value="Phage_integrase"/>
    <property type="match status" value="1"/>
</dbReference>
<evidence type="ECO:0000256" key="2">
    <source>
        <dbReference type="ARBA" id="ARBA00023172"/>
    </source>
</evidence>
<proteinExistence type="predicted"/>
<dbReference type="InterPro" id="IPR002104">
    <property type="entry name" value="Integrase_catalytic"/>
</dbReference>
<protein>
    <submittedName>
        <fullName evidence="4">Integrase</fullName>
    </submittedName>
</protein>
<feature type="domain" description="Tyr recombinase" evidence="3">
    <location>
        <begin position="185"/>
        <end position="371"/>
    </location>
</feature>
<keyword evidence="2" id="KW-0233">DNA recombination</keyword>
<dbReference type="GO" id="GO:0003677">
    <property type="term" value="F:DNA binding"/>
    <property type="evidence" value="ECO:0007669"/>
    <property type="project" value="UniProtKB-KW"/>
</dbReference>
<gene>
    <name evidence="4" type="ORF">ECB94_03720</name>
</gene>
<dbReference type="Gene3D" id="1.10.443.10">
    <property type="entry name" value="Intergrase catalytic core"/>
    <property type="match status" value="1"/>
</dbReference>
<dbReference type="InterPro" id="IPR010998">
    <property type="entry name" value="Integrase_recombinase_N"/>
</dbReference>
<accession>A0A3G4V6Z4</accession>
<keyword evidence="1" id="KW-0238">DNA-binding</keyword>
<dbReference type="Gene3D" id="1.10.150.130">
    <property type="match status" value="1"/>
</dbReference>
<sequence>MPRPRSKKYRDLPEGLYFKGKKGYVFRRIDNSCKSLGHDKSRAIALARRYNATYRVDPEISHPVNLDLIKPHRRKSIERLSSFFSRVSERYAAEEKPSKDTLAMFDSRLAKLNTLIGDKTGLSITLDDVNLVLEAVATGKSNNVFNRWIAFMSKVFDYAVDESVMVDNPAKRKKRKPKEEKQRQRLTLAEYKAIWSIAPQWMRIAMDLSLETTHAVNEICAMKYEHITLLDKPVLENGVEVYGYLRIHRQKVKGKEASRVVIPVTRSLLNIIEASKDNINSPYVVHRMPEKRSNEISQYCDHITQVNRKYLSRFFSKLRDQAKVKSSIPSESRPTYHEIRGLSIHLYDKAGHDPQARAAHTDSRSTKIYKEGHEKWVQVPAVELAIWT</sequence>
<dbReference type="Proteomes" id="UP000279760">
    <property type="component" value="Chromosome 1"/>
</dbReference>
<evidence type="ECO:0000259" key="3">
    <source>
        <dbReference type="Pfam" id="PF00589"/>
    </source>
</evidence>
<dbReference type="EMBL" id="CP033577">
    <property type="protein sequence ID" value="AYV20464.1"/>
    <property type="molecule type" value="Genomic_DNA"/>
</dbReference>
<dbReference type="GO" id="GO:0015074">
    <property type="term" value="P:DNA integration"/>
    <property type="evidence" value="ECO:0007669"/>
    <property type="project" value="InterPro"/>
</dbReference>
<dbReference type="RefSeq" id="WP_124940012.1">
    <property type="nucleotide sequence ID" value="NZ_CP033577.1"/>
</dbReference>
<dbReference type="SUPFAM" id="SSF56349">
    <property type="entry name" value="DNA breaking-rejoining enzymes"/>
    <property type="match status" value="1"/>
</dbReference>
<reference evidence="4 5" key="1">
    <citation type="submission" date="2018-11" db="EMBL/GenBank/DDBJ databases">
        <title>Complete Genome Sequence of Vbrio mediterranei 117-T6: a Potential Pathogen Bacteria Isolated from the Conchocelis of Pyropia.</title>
        <authorList>
            <person name="Liu Q."/>
        </authorList>
    </citation>
    <scope>NUCLEOTIDE SEQUENCE [LARGE SCALE GENOMIC DNA]</scope>
    <source>
        <strain evidence="4 5">117-T6</strain>
    </source>
</reference>
<evidence type="ECO:0000256" key="1">
    <source>
        <dbReference type="ARBA" id="ARBA00023125"/>
    </source>
</evidence>
<dbReference type="Gene3D" id="3.30.160.60">
    <property type="entry name" value="Classic Zinc Finger"/>
    <property type="match status" value="1"/>
</dbReference>
<dbReference type="GO" id="GO:0006310">
    <property type="term" value="P:DNA recombination"/>
    <property type="evidence" value="ECO:0007669"/>
    <property type="project" value="UniProtKB-KW"/>
</dbReference>
<dbReference type="AlphaFoldDB" id="A0A3G4V6Z4"/>
<dbReference type="InterPro" id="IPR013762">
    <property type="entry name" value="Integrase-like_cat_sf"/>
</dbReference>
<name>A0A3G4V6Z4_9VIBR</name>